<dbReference type="RefSeq" id="WP_259863238.1">
    <property type="nucleotide sequence ID" value="NZ_BAAAST010000006.1"/>
</dbReference>
<dbReference type="InterPro" id="IPR000683">
    <property type="entry name" value="Gfo/Idh/MocA-like_OxRdtase_N"/>
</dbReference>
<evidence type="ECO:0000313" key="5">
    <source>
        <dbReference type="EMBL" id="UWP85161.1"/>
    </source>
</evidence>
<dbReference type="Proteomes" id="UP001059617">
    <property type="component" value="Chromosome"/>
</dbReference>
<reference evidence="5" key="1">
    <citation type="submission" date="2021-04" db="EMBL/GenBank/DDBJ databases">
        <authorList>
            <person name="Hartkoorn R.C."/>
            <person name="Beaudoing E."/>
            <person name="Hot D."/>
        </authorList>
    </citation>
    <scope>NUCLEOTIDE SEQUENCE</scope>
    <source>
        <strain evidence="5">NRRL B-16292</strain>
    </source>
</reference>
<name>A0ABY5W760_9ACTN</name>
<organism evidence="5 6">
    <name type="scientific">Dactylosporangium fulvum</name>
    <dbReference type="NCBI Taxonomy" id="53359"/>
    <lineage>
        <taxon>Bacteria</taxon>
        <taxon>Bacillati</taxon>
        <taxon>Actinomycetota</taxon>
        <taxon>Actinomycetes</taxon>
        <taxon>Micromonosporales</taxon>
        <taxon>Micromonosporaceae</taxon>
        <taxon>Dactylosporangium</taxon>
    </lineage>
</organism>
<sequence length="356" mass="38085">MSDTSLRVGLVGYGLAGAAFHAPLISTTPGLRLAAIVTADPGRRRSAAEAHPEARLVDRAEDLWAAAGELDAVVIASPNRTHVPLARAALEAGLPVVVDKPLTPTAAEGAALVELAAERGLLLTVYQNRRWDGDFRTARRLVDEGVLGRIRRFESRYERWRPVPKGGWRESDDPADAGGLLYDLGSHVVDQALQLLGPATEVYAEVHSRRDGITVDDDVFVALRHDGDARSHLWMSSVAASPGPRLRLLGDRAAYVKFGMDVQEDALRAGRLPTEPGWGEEDPANYGVLTVGGQDRAVRTEPGAYQQFYSGLAAALRDGAPPPVDPADAVAALTVLEAARRSAERRQVVPLPATTG</sequence>
<feature type="domain" description="Gfo/Idh/MocA-like oxidoreductase C-terminal" evidence="4">
    <location>
        <begin position="139"/>
        <end position="351"/>
    </location>
</feature>
<dbReference type="Gene3D" id="3.30.360.10">
    <property type="entry name" value="Dihydrodipicolinate Reductase, domain 2"/>
    <property type="match status" value="1"/>
</dbReference>
<evidence type="ECO:0000256" key="1">
    <source>
        <dbReference type="ARBA" id="ARBA00010928"/>
    </source>
</evidence>
<dbReference type="InterPro" id="IPR036291">
    <property type="entry name" value="NAD(P)-bd_dom_sf"/>
</dbReference>
<evidence type="ECO:0000313" key="6">
    <source>
        <dbReference type="Proteomes" id="UP001059617"/>
    </source>
</evidence>
<dbReference type="PANTHER" id="PTHR43708:SF5">
    <property type="entry name" value="CONSERVED EXPRESSED OXIDOREDUCTASE (EUROFUNG)-RELATED"/>
    <property type="match status" value="1"/>
</dbReference>
<proteinExistence type="inferred from homology"/>
<dbReference type="EMBL" id="CP073720">
    <property type="protein sequence ID" value="UWP85161.1"/>
    <property type="molecule type" value="Genomic_DNA"/>
</dbReference>
<dbReference type="Pfam" id="PF02894">
    <property type="entry name" value="GFO_IDH_MocA_C"/>
    <property type="match status" value="1"/>
</dbReference>
<gene>
    <name evidence="5" type="ORF">Dfulv_13395</name>
</gene>
<reference evidence="5" key="2">
    <citation type="submission" date="2022-09" db="EMBL/GenBank/DDBJ databases">
        <title>Biosynthetic gene clusters of Dactylosporangioum fulvum.</title>
        <authorList>
            <person name="Caradec T."/>
        </authorList>
    </citation>
    <scope>NUCLEOTIDE SEQUENCE</scope>
    <source>
        <strain evidence="5">NRRL B-16292</strain>
    </source>
</reference>
<dbReference type="Pfam" id="PF01408">
    <property type="entry name" value="GFO_IDH_MocA"/>
    <property type="match status" value="1"/>
</dbReference>
<keyword evidence="6" id="KW-1185">Reference proteome</keyword>
<evidence type="ECO:0000259" key="3">
    <source>
        <dbReference type="Pfam" id="PF01408"/>
    </source>
</evidence>
<dbReference type="PANTHER" id="PTHR43708">
    <property type="entry name" value="CONSERVED EXPRESSED OXIDOREDUCTASE (EUROFUNG)"/>
    <property type="match status" value="1"/>
</dbReference>
<dbReference type="InterPro" id="IPR004104">
    <property type="entry name" value="Gfo/Idh/MocA-like_OxRdtase_C"/>
</dbReference>
<evidence type="ECO:0000256" key="2">
    <source>
        <dbReference type="ARBA" id="ARBA00023002"/>
    </source>
</evidence>
<protein>
    <submittedName>
        <fullName evidence="5">Gfo/Idh/MocA family oxidoreductase</fullName>
    </submittedName>
</protein>
<dbReference type="SUPFAM" id="SSF55347">
    <property type="entry name" value="Glyceraldehyde-3-phosphate dehydrogenase-like, C-terminal domain"/>
    <property type="match status" value="1"/>
</dbReference>
<accession>A0ABY5W760</accession>
<comment type="similarity">
    <text evidence="1">Belongs to the Gfo/Idh/MocA family.</text>
</comment>
<dbReference type="Gene3D" id="3.40.50.720">
    <property type="entry name" value="NAD(P)-binding Rossmann-like Domain"/>
    <property type="match status" value="1"/>
</dbReference>
<dbReference type="InterPro" id="IPR051317">
    <property type="entry name" value="Gfo/Idh/MocA_oxidoreduct"/>
</dbReference>
<feature type="domain" description="Gfo/Idh/MocA-like oxidoreductase N-terminal" evidence="3">
    <location>
        <begin position="6"/>
        <end position="126"/>
    </location>
</feature>
<keyword evidence="2" id="KW-0560">Oxidoreductase</keyword>
<dbReference type="SUPFAM" id="SSF51735">
    <property type="entry name" value="NAD(P)-binding Rossmann-fold domains"/>
    <property type="match status" value="1"/>
</dbReference>
<evidence type="ECO:0000259" key="4">
    <source>
        <dbReference type="Pfam" id="PF02894"/>
    </source>
</evidence>